<protein>
    <recommendedName>
        <fullName evidence="6">NAC domain-containing protein</fullName>
    </recommendedName>
</protein>
<keyword evidence="3" id="KW-0238">DNA-binding</keyword>
<reference evidence="7" key="1">
    <citation type="journal article" date="2022" name="Plant J.">
        <title>Strategies of tolerance reflected in two North American maple genomes.</title>
        <authorList>
            <person name="McEvoy S.L."/>
            <person name="Sezen U.U."/>
            <person name="Trouern-Trend A."/>
            <person name="McMahon S.M."/>
            <person name="Schaberg P.G."/>
            <person name="Yang J."/>
            <person name="Wegrzyn J.L."/>
            <person name="Swenson N.G."/>
        </authorList>
    </citation>
    <scope>NUCLEOTIDE SEQUENCE</scope>
    <source>
        <strain evidence="7">NS2018</strain>
    </source>
</reference>
<dbReference type="Pfam" id="PF02365">
    <property type="entry name" value="NAM"/>
    <property type="match status" value="1"/>
</dbReference>
<evidence type="ECO:0000313" key="7">
    <source>
        <dbReference type="EMBL" id="KAK0598357.1"/>
    </source>
</evidence>
<dbReference type="PROSITE" id="PS51005">
    <property type="entry name" value="NAC"/>
    <property type="match status" value="1"/>
</dbReference>
<keyword evidence="5" id="KW-0539">Nucleus</keyword>
<evidence type="ECO:0000313" key="8">
    <source>
        <dbReference type="Proteomes" id="UP001168877"/>
    </source>
</evidence>
<dbReference type="EMBL" id="JAUESC010000004">
    <property type="protein sequence ID" value="KAK0598357.1"/>
    <property type="molecule type" value="Genomic_DNA"/>
</dbReference>
<organism evidence="7 8">
    <name type="scientific">Acer saccharum</name>
    <name type="common">Sugar maple</name>
    <dbReference type="NCBI Taxonomy" id="4024"/>
    <lineage>
        <taxon>Eukaryota</taxon>
        <taxon>Viridiplantae</taxon>
        <taxon>Streptophyta</taxon>
        <taxon>Embryophyta</taxon>
        <taxon>Tracheophyta</taxon>
        <taxon>Spermatophyta</taxon>
        <taxon>Magnoliopsida</taxon>
        <taxon>eudicotyledons</taxon>
        <taxon>Gunneridae</taxon>
        <taxon>Pentapetalae</taxon>
        <taxon>rosids</taxon>
        <taxon>malvids</taxon>
        <taxon>Sapindales</taxon>
        <taxon>Sapindaceae</taxon>
        <taxon>Hippocastanoideae</taxon>
        <taxon>Acereae</taxon>
        <taxon>Acer</taxon>
    </lineage>
</organism>
<reference evidence="7" key="2">
    <citation type="submission" date="2023-06" db="EMBL/GenBank/DDBJ databases">
        <authorList>
            <person name="Swenson N.G."/>
            <person name="Wegrzyn J.L."/>
            <person name="Mcevoy S.L."/>
        </authorList>
    </citation>
    <scope>NUCLEOTIDE SEQUENCE</scope>
    <source>
        <strain evidence="7">NS2018</strain>
        <tissue evidence="7">Leaf</tissue>
    </source>
</reference>
<comment type="subcellular location">
    <subcellularLocation>
        <location evidence="1">Nucleus</location>
    </subcellularLocation>
</comment>
<dbReference type="AlphaFoldDB" id="A0AA39SQ38"/>
<evidence type="ECO:0000256" key="3">
    <source>
        <dbReference type="ARBA" id="ARBA00023125"/>
    </source>
</evidence>
<evidence type="ECO:0000256" key="5">
    <source>
        <dbReference type="ARBA" id="ARBA00023242"/>
    </source>
</evidence>
<evidence type="ECO:0000256" key="1">
    <source>
        <dbReference type="ARBA" id="ARBA00004123"/>
    </source>
</evidence>
<keyword evidence="4" id="KW-0804">Transcription</keyword>
<dbReference type="Gene3D" id="2.170.150.80">
    <property type="entry name" value="NAC domain"/>
    <property type="match status" value="1"/>
</dbReference>
<keyword evidence="8" id="KW-1185">Reference proteome</keyword>
<dbReference type="GO" id="GO:0005634">
    <property type="term" value="C:nucleus"/>
    <property type="evidence" value="ECO:0007669"/>
    <property type="project" value="UniProtKB-SubCell"/>
</dbReference>
<comment type="caution">
    <text evidence="7">The sequence shown here is derived from an EMBL/GenBank/DDBJ whole genome shotgun (WGS) entry which is preliminary data.</text>
</comment>
<dbReference type="GO" id="GO:0006355">
    <property type="term" value="P:regulation of DNA-templated transcription"/>
    <property type="evidence" value="ECO:0007669"/>
    <property type="project" value="InterPro"/>
</dbReference>
<evidence type="ECO:0000256" key="2">
    <source>
        <dbReference type="ARBA" id="ARBA00023015"/>
    </source>
</evidence>
<name>A0AA39SQ38_ACESA</name>
<keyword evidence="2" id="KW-0805">Transcription regulation</keyword>
<proteinExistence type="predicted"/>
<dbReference type="Proteomes" id="UP001168877">
    <property type="component" value="Unassembled WGS sequence"/>
</dbReference>
<accession>A0AA39SQ38</accession>
<dbReference type="SUPFAM" id="SSF101941">
    <property type="entry name" value="NAC domain"/>
    <property type="match status" value="1"/>
</dbReference>
<feature type="domain" description="NAC" evidence="6">
    <location>
        <begin position="18"/>
        <end position="172"/>
    </location>
</feature>
<evidence type="ECO:0000256" key="4">
    <source>
        <dbReference type="ARBA" id="ARBA00023163"/>
    </source>
</evidence>
<dbReference type="PANTHER" id="PTHR31989">
    <property type="entry name" value="NAC DOMAIN-CONTAINING PROTEIN 82-RELATED"/>
    <property type="match status" value="1"/>
</dbReference>
<dbReference type="GO" id="GO:0003677">
    <property type="term" value="F:DNA binding"/>
    <property type="evidence" value="ECO:0007669"/>
    <property type="project" value="UniProtKB-KW"/>
</dbReference>
<dbReference type="InterPro" id="IPR003441">
    <property type="entry name" value="NAC-dom"/>
</dbReference>
<evidence type="ECO:0000259" key="6">
    <source>
        <dbReference type="PROSITE" id="PS51005"/>
    </source>
</evidence>
<sequence>MNMAITTDHVVNEGFQLPAVGYRFDPTDQELIFYFLYNKVHGNLLPSPNPVIECDVYGDGCPWKRLFEECEENALYFFTRLKNKNDEKGKRINRATDSGTWRAQRDKEIFSFGDQTVLIGFKRSFSFIPKTGGQESPGIWVMHEYRLDGCLLDQWNGCAILKDYVLCRIIKKKPIKEGRSNTNCDHEDQDQVESLLLAVD</sequence>
<dbReference type="InterPro" id="IPR036093">
    <property type="entry name" value="NAC_dom_sf"/>
</dbReference>
<gene>
    <name evidence="7" type="ORF">LWI29_033962</name>
</gene>